<proteinExistence type="predicted"/>
<dbReference type="Proteomes" id="UP000681967">
    <property type="component" value="Unassembled WGS sequence"/>
</dbReference>
<dbReference type="PROSITE" id="PS50106">
    <property type="entry name" value="PDZ"/>
    <property type="match status" value="1"/>
</dbReference>
<accession>A0A8S2XHH0</accession>
<dbReference type="AlphaFoldDB" id="A0A8S2XHH0"/>
<dbReference type="Proteomes" id="UP000681720">
    <property type="component" value="Unassembled WGS sequence"/>
</dbReference>
<keyword evidence="2" id="KW-0963">Cytoplasm</keyword>
<dbReference type="Gene3D" id="2.30.42.10">
    <property type="match status" value="1"/>
</dbReference>
<dbReference type="EMBL" id="CAJOBH010076263">
    <property type="protein sequence ID" value="CAF4495568.1"/>
    <property type="molecule type" value="Genomic_DNA"/>
</dbReference>
<feature type="non-terminal residue" evidence="5">
    <location>
        <position position="60"/>
    </location>
</feature>
<dbReference type="EMBL" id="CAJOBJ010174338">
    <property type="protein sequence ID" value="CAF4894912.1"/>
    <property type="molecule type" value="Genomic_DNA"/>
</dbReference>
<evidence type="ECO:0000313" key="5">
    <source>
        <dbReference type="EMBL" id="CAF4495568.1"/>
    </source>
</evidence>
<evidence type="ECO:0000256" key="1">
    <source>
        <dbReference type="ARBA" id="ARBA00004496"/>
    </source>
</evidence>
<comment type="subcellular location">
    <subcellularLocation>
        <location evidence="1">Cytoplasm</location>
    </subcellularLocation>
</comment>
<dbReference type="PANTHER" id="PTHR46227:SF2">
    <property type="entry name" value="FI03335P"/>
    <property type="match status" value="1"/>
</dbReference>
<comment type="caution">
    <text evidence="5">The sequence shown here is derived from an EMBL/GenBank/DDBJ whole genome shotgun (WGS) entry which is preliminary data.</text>
</comment>
<reference evidence="5" key="1">
    <citation type="submission" date="2021-02" db="EMBL/GenBank/DDBJ databases">
        <authorList>
            <person name="Nowell W R."/>
        </authorList>
    </citation>
    <scope>NUCLEOTIDE SEQUENCE</scope>
</reference>
<feature type="domain" description="PDZ" evidence="4">
    <location>
        <begin position="1"/>
        <end position="53"/>
    </location>
</feature>
<dbReference type="InterPro" id="IPR043545">
    <property type="entry name" value="GRIP1/2"/>
</dbReference>
<dbReference type="InterPro" id="IPR036034">
    <property type="entry name" value="PDZ_sf"/>
</dbReference>
<evidence type="ECO:0000256" key="3">
    <source>
        <dbReference type="ARBA" id="ARBA00022737"/>
    </source>
</evidence>
<sequence>TRNNHSIIVIDNVKPASIADRCGALHCGDQINAIDDKSFTDITLVEANTIIQSCKGDFCR</sequence>
<keyword evidence="3" id="KW-0677">Repeat</keyword>
<dbReference type="PANTHER" id="PTHR46227">
    <property type="entry name" value="GLUTAMATE RECEPTOR-INTERACTING PROTEIN GRIP"/>
    <property type="match status" value="1"/>
</dbReference>
<evidence type="ECO:0000313" key="6">
    <source>
        <dbReference type="EMBL" id="CAF4894912.1"/>
    </source>
</evidence>
<dbReference type="GO" id="GO:0005737">
    <property type="term" value="C:cytoplasm"/>
    <property type="evidence" value="ECO:0007669"/>
    <property type="project" value="UniProtKB-SubCell"/>
</dbReference>
<evidence type="ECO:0000256" key="2">
    <source>
        <dbReference type="ARBA" id="ARBA00022490"/>
    </source>
</evidence>
<evidence type="ECO:0000259" key="4">
    <source>
        <dbReference type="PROSITE" id="PS50106"/>
    </source>
</evidence>
<dbReference type="InterPro" id="IPR001478">
    <property type="entry name" value="PDZ"/>
</dbReference>
<evidence type="ECO:0000313" key="7">
    <source>
        <dbReference type="Proteomes" id="UP000681967"/>
    </source>
</evidence>
<gene>
    <name evidence="5" type="ORF">BYL167_LOCUS35765</name>
    <name evidence="6" type="ORF">GIL414_LOCUS51525</name>
</gene>
<organism evidence="5 7">
    <name type="scientific">Rotaria magnacalcarata</name>
    <dbReference type="NCBI Taxonomy" id="392030"/>
    <lineage>
        <taxon>Eukaryota</taxon>
        <taxon>Metazoa</taxon>
        <taxon>Spiralia</taxon>
        <taxon>Gnathifera</taxon>
        <taxon>Rotifera</taxon>
        <taxon>Eurotatoria</taxon>
        <taxon>Bdelloidea</taxon>
        <taxon>Philodinida</taxon>
        <taxon>Philodinidae</taxon>
        <taxon>Rotaria</taxon>
    </lineage>
</organism>
<name>A0A8S2XHH0_9BILA</name>
<dbReference type="SUPFAM" id="SSF50156">
    <property type="entry name" value="PDZ domain-like"/>
    <property type="match status" value="1"/>
</dbReference>
<dbReference type="GO" id="GO:0098887">
    <property type="term" value="P:neurotransmitter receptor transport, endosome to postsynaptic membrane"/>
    <property type="evidence" value="ECO:0007669"/>
    <property type="project" value="TreeGrafter"/>
</dbReference>
<dbReference type="Pfam" id="PF00595">
    <property type="entry name" value="PDZ"/>
    <property type="match status" value="1"/>
</dbReference>
<protein>
    <recommendedName>
        <fullName evidence="4">PDZ domain-containing protein</fullName>
    </recommendedName>
</protein>
<feature type="non-terminal residue" evidence="5">
    <location>
        <position position="1"/>
    </location>
</feature>